<dbReference type="InterPro" id="IPR048447">
    <property type="entry name" value="DUF1980_C"/>
</dbReference>
<organism evidence="3 4">
    <name type="scientific">Clostridium butyricum</name>
    <dbReference type="NCBI Taxonomy" id="1492"/>
    <lineage>
        <taxon>Bacteria</taxon>
        <taxon>Bacillati</taxon>
        <taxon>Bacillota</taxon>
        <taxon>Clostridia</taxon>
        <taxon>Eubacteriales</taxon>
        <taxon>Clostridiaceae</taxon>
        <taxon>Clostridium</taxon>
    </lineage>
</organism>
<sequence>MKKNLILILIIVLLGILLAYNVFDNKDKQTIEKEKTSEELVSKDSNLQSNNDKEIGSEINKGSESEKVSMNNIDLVIGDENFISDMDNIFVNLDNYVGKTMKVEGFVGGVIGNEFKVLRLYDMTHDDHSHEVTVGINVVYDGEIPAEDTWVEVTGVITKEVIDGKSQPVIKVQRLEKKFTHGQKKVYN</sequence>
<name>A0A6L9EQY9_CLOBU</name>
<comment type="caution">
    <text evidence="3">The sequence shown here is derived from an EMBL/GenBank/DDBJ whole genome shotgun (WGS) entry which is preliminary data.</text>
</comment>
<dbReference type="AlphaFoldDB" id="A0A6L9EQY9"/>
<evidence type="ECO:0000259" key="2">
    <source>
        <dbReference type="Pfam" id="PF21537"/>
    </source>
</evidence>
<reference evidence="3 4" key="1">
    <citation type="submission" date="2020-01" db="EMBL/GenBank/DDBJ databases">
        <title>Genome sequence of a 1,3-propanediol producer, Clostridium butyricum S3.</title>
        <authorList>
            <person name="Zhou J."/>
        </authorList>
    </citation>
    <scope>NUCLEOTIDE SEQUENCE [LARGE SCALE GENOMIC DNA]</scope>
    <source>
        <strain evidence="3 4">S3</strain>
    </source>
</reference>
<feature type="compositionally biased region" description="Basic and acidic residues" evidence="1">
    <location>
        <begin position="51"/>
        <end position="62"/>
    </location>
</feature>
<dbReference type="Proteomes" id="UP000474042">
    <property type="component" value="Unassembled WGS sequence"/>
</dbReference>
<gene>
    <name evidence="3" type="ORF">GND98_014445</name>
</gene>
<dbReference type="EMBL" id="WOFV02000053">
    <property type="protein sequence ID" value="NAS19038.1"/>
    <property type="molecule type" value="Genomic_DNA"/>
</dbReference>
<feature type="domain" description="DUF1980" evidence="2">
    <location>
        <begin position="64"/>
        <end position="187"/>
    </location>
</feature>
<accession>A0A6L9EQY9</accession>
<dbReference type="Pfam" id="PF21537">
    <property type="entry name" value="DUF1980_C"/>
    <property type="match status" value="1"/>
</dbReference>
<feature type="region of interest" description="Disordered" evidence="1">
    <location>
        <begin position="34"/>
        <end position="62"/>
    </location>
</feature>
<evidence type="ECO:0000313" key="3">
    <source>
        <dbReference type="EMBL" id="NAS19038.1"/>
    </source>
</evidence>
<evidence type="ECO:0000313" key="4">
    <source>
        <dbReference type="Proteomes" id="UP000474042"/>
    </source>
</evidence>
<protein>
    <recommendedName>
        <fullName evidence="2">DUF1980 domain-containing protein</fullName>
    </recommendedName>
</protein>
<proteinExistence type="predicted"/>
<evidence type="ECO:0000256" key="1">
    <source>
        <dbReference type="SAM" id="MobiDB-lite"/>
    </source>
</evidence>